<dbReference type="Pfam" id="PF14794">
    <property type="entry name" value="DUF4479"/>
    <property type="match status" value="1"/>
</dbReference>
<gene>
    <name evidence="5" type="ORF">SAMN05421734_10322</name>
</gene>
<dbReference type="GO" id="GO:0000049">
    <property type="term" value="F:tRNA binding"/>
    <property type="evidence" value="ECO:0007669"/>
    <property type="project" value="UniProtKB-UniRule"/>
</dbReference>
<evidence type="ECO:0000259" key="4">
    <source>
        <dbReference type="PROSITE" id="PS50886"/>
    </source>
</evidence>
<evidence type="ECO:0000313" key="5">
    <source>
        <dbReference type="EMBL" id="SDB93978.1"/>
    </source>
</evidence>
<reference evidence="6" key="1">
    <citation type="submission" date="2016-09" db="EMBL/GenBank/DDBJ databases">
        <authorList>
            <person name="Varghese N."/>
            <person name="Submissions S."/>
        </authorList>
    </citation>
    <scope>NUCLEOTIDE SEQUENCE [LARGE SCALE GENOMIC DNA]</scope>
    <source>
        <strain evidence="6">S5</strain>
    </source>
</reference>
<dbReference type="Gene3D" id="2.40.50.140">
    <property type="entry name" value="Nucleic acid-binding proteins"/>
    <property type="match status" value="1"/>
</dbReference>
<dbReference type="CDD" id="cd02796">
    <property type="entry name" value="tRNA_bind_bactPheRS"/>
    <property type="match status" value="1"/>
</dbReference>
<evidence type="ECO:0000256" key="3">
    <source>
        <dbReference type="PROSITE-ProRule" id="PRU00209"/>
    </source>
</evidence>
<dbReference type="Proteomes" id="UP000242949">
    <property type="component" value="Unassembled WGS sequence"/>
</dbReference>
<dbReference type="InterPro" id="IPR027855">
    <property type="entry name" value="DUF4479"/>
</dbReference>
<dbReference type="PROSITE" id="PS50886">
    <property type="entry name" value="TRBD"/>
    <property type="match status" value="1"/>
</dbReference>
<dbReference type="AlphaFoldDB" id="A0A1G6HIQ2"/>
<proteinExistence type="predicted"/>
<keyword evidence="2 3" id="KW-0694">RNA-binding</keyword>
<dbReference type="Gene3D" id="3.30.1940.10">
    <property type="entry name" value="YtpR-like"/>
    <property type="match status" value="1"/>
</dbReference>
<evidence type="ECO:0000256" key="1">
    <source>
        <dbReference type="ARBA" id="ARBA00022555"/>
    </source>
</evidence>
<dbReference type="SUPFAM" id="SSF50249">
    <property type="entry name" value="Nucleic acid-binding proteins"/>
    <property type="match status" value="1"/>
</dbReference>
<dbReference type="Pfam" id="PF01588">
    <property type="entry name" value="tRNA_bind"/>
    <property type="match status" value="1"/>
</dbReference>
<dbReference type="InterPro" id="IPR033714">
    <property type="entry name" value="tRNA_bind_bactPheRS"/>
</dbReference>
<evidence type="ECO:0000313" key="6">
    <source>
        <dbReference type="Proteomes" id="UP000242949"/>
    </source>
</evidence>
<feature type="domain" description="TRNA-binding" evidence="4">
    <location>
        <begin position="89"/>
        <end position="199"/>
    </location>
</feature>
<dbReference type="OrthoDB" id="9805455at2"/>
<evidence type="ECO:0000256" key="2">
    <source>
        <dbReference type="ARBA" id="ARBA00022884"/>
    </source>
</evidence>
<dbReference type="NCBIfam" id="NF045760">
    <property type="entry name" value="YtpR"/>
    <property type="match status" value="1"/>
</dbReference>
<dbReference type="EMBL" id="FMYI01000003">
    <property type="protein sequence ID" value="SDB93978.1"/>
    <property type="molecule type" value="Genomic_DNA"/>
</dbReference>
<protein>
    <submittedName>
        <fullName evidence="5">tRNA-binding protein</fullName>
    </submittedName>
</protein>
<keyword evidence="1 3" id="KW-0820">tRNA-binding</keyword>
<dbReference type="FunFam" id="2.40.50.140:FF:000045">
    <property type="entry name" value="Phenylalanine--tRNA ligase beta subunit"/>
    <property type="match status" value="1"/>
</dbReference>
<sequence>MDVFYNRNGIGDVLVIPIKTGNRDDIKSDQFGDVTVIRDTESEEVLGYNLFKASTYLDLSDGKHQITESFLEKINDVFKSNGVDHSLDLDLSPKFVVGYVQSVEQHENADKLKCTQVDLGDEVTQIVCGAPNIAEGQHVVVAKVGAIMPSGMEIKATNLRGVDSFGMICSQKELGLPNAPEEKGIYVLDENRKAGEVFEF</sequence>
<dbReference type="STRING" id="1612202.SAMN05421734_10322"/>
<accession>A0A1G6HIQ2</accession>
<keyword evidence="6" id="KW-1185">Reference proteome</keyword>
<name>A0A1G6HIQ2_9BACI</name>
<dbReference type="InterPro" id="IPR002547">
    <property type="entry name" value="tRNA-bd_dom"/>
</dbReference>
<dbReference type="InterPro" id="IPR037154">
    <property type="entry name" value="YtpR-like_sf"/>
</dbReference>
<organism evidence="5 6">
    <name type="scientific">Pelagirhabdus alkalitolerans</name>
    <dbReference type="NCBI Taxonomy" id="1612202"/>
    <lineage>
        <taxon>Bacteria</taxon>
        <taxon>Bacillati</taxon>
        <taxon>Bacillota</taxon>
        <taxon>Bacilli</taxon>
        <taxon>Bacillales</taxon>
        <taxon>Bacillaceae</taxon>
        <taxon>Pelagirhabdus</taxon>
    </lineage>
</organism>
<dbReference type="InterPro" id="IPR012340">
    <property type="entry name" value="NA-bd_OB-fold"/>
</dbReference>
<dbReference type="RefSeq" id="WP_090793851.1">
    <property type="nucleotide sequence ID" value="NZ_FMYI01000003.1"/>
</dbReference>